<dbReference type="STRING" id="1798542.A3F54_00390"/>
<dbReference type="AlphaFoldDB" id="A0A1G2B624"/>
<name>A0A1G2B624_9BACT</name>
<comment type="caution">
    <text evidence="1">The sequence shown here is derived from an EMBL/GenBank/DDBJ whole genome shotgun (WGS) entry which is preliminary data.</text>
</comment>
<accession>A0A1G2B624</accession>
<gene>
    <name evidence="1" type="ORF">A3F54_00390</name>
</gene>
<proteinExistence type="predicted"/>
<dbReference type="EMBL" id="MHKD01000012">
    <property type="protein sequence ID" value="OGY84621.1"/>
    <property type="molecule type" value="Genomic_DNA"/>
</dbReference>
<reference evidence="1 2" key="1">
    <citation type="journal article" date="2016" name="Nat. Commun.">
        <title>Thousands of microbial genomes shed light on interconnected biogeochemical processes in an aquifer system.</title>
        <authorList>
            <person name="Anantharaman K."/>
            <person name="Brown C.T."/>
            <person name="Hug L.A."/>
            <person name="Sharon I."/>
            <person name="Castelle C.J."/>
            <person name="Probst A.J."/>
            <person name="Thomas B.C."/>
            <person name="Singh A."/>
            <person name="Wilkins M.J."/>
            <person name="Karaoz U."/>
            <person name="Brodie E.L."/>
            <person name="Williams K.H."/>
            <person name="Hubbard S.S."/>
            <person name="Banfield J.F."/>
        </authorList>
    </citation>
    <scope>NUCLEOTIDE SEQUENCE [LARGE SCALE GENOMIC DNA]</scope>
</reference>
<evidence type="ECO:0000313" key="2">
    <source>
        <dbReference type="Proteomes" id="UP000176952"/>
    </source>
</evidence>
<dbReference type="Proteomes" id="UP000176952">
    <property type="component" value="Unassembled WGS sequence"/>
</dbReference>
<organism evidence="1 2">
    <name type="scientific">Candidatus Kerfeldbacteria bacterium RIFCSPHIGHO2_12_FULL_48_17</name>
    <dbReference type="NCBI Taxonomy" id="1798542"/>
    <lineage>
        <taxon>Bacteria</taxon>
        <taxon>Candidatus Kerfeldiibacteriota</taxon>
    </lineage>
</organism>
<sequence>MKNQWELKRIDDPRKPAVLLAILTLQGGIVTVENKTVEDIAEQFAAGISATDEKVFYPKDGEKFIAALQVSRELSDRHTLTPVE</sequence>
<protein>
    <submittedName>
        <fullName evidence="1">Uncharacterized protein</fullName>
    </submittedName>
</protein>
<evidence type="ECO:0000313" key="1">
    <source>
        <dbReference type="EMBL" id="OGY84621.1"/>
    </source>
</evidence>